<organism evidence="1">
    <name type="scientific">Arundo donax</name>
    <name type="common">Giant reed</name>
    <name type="synonym">Donax arundinaceus</name>
    <dbReference type="NCBI Taxonomy" id="35708"/>
    <lineage>
        <taxon>Eukaryota</taxon>
        <taxon>Viridiplantae</taxon>
        <taxon>Streptophyta</taxon>
        <taxon>Embryophyta</taxon>
        <taxon>Tracheophyta</taxon>
        <taxon>Spermatophyta</taxon>
        <taxon>Magnoliopsida</taxon>
        <taxon>Liliopsida</taxon>
        <taxon>Poales</taxon>
        <taxon>Poaceae</taxon>
        <taxon>PACMAD clade</taxon>
        <taxon>Arundinoideae</taxon>
        <taxon>Arundineae</taxon>
        <taxon>Arundo</taxon>
    </lineage>
</organism>
<name>A0A0A9E600_ARUDO</name>
<accession>A0A0A9E600</accession>
<dbReference type="EMBL" id="GBRH01201721">
    <property type="protein sequence ID" value="JAD96174.1"/>
    <property type="molecule type" value="Transcribed_RNA"/>
</dbReference>
<proteinExistence type="predicted"/>
<dbReference type="AlphaFoldDB" id="A0A0A9E600"/>
<protein>
    <submittedName>
        <fullName evidence="1">Uncharacterized protein</fullName>
    </submittedName>
</protein>
<sequence length="51" mass="5640">MQGLTILYSSPGATSTDFYHCLLLNFLGRLECSGGGGRCWLVLLDISLIFW</sequence>
<reference evidence="1" key="2">
    <citation type="journal article" date="2015" name="Data Brief">
        <title>Shoot transcriptome of the giant reed, Arundo donax.</title>
        <authorList>
            <person name="Barrero R.A."/>
            <person name="Guerrero F.D."/>
            <person name="Moolhuijzen P."/>
            <person name="Goolsby J.A."/>
            <person name="Tidwell J."/>
            <person name="Bellgard S.E."/>
            <person name="Bellgard M.I."/>
        </authorList>
    </citation>
    <scope>NUCLEOTIDE SEQUENCE</scope>
    <source>
        <tissue evidence="1">Shoot tissue taken approximately 20 cm above the soil surface</tissue>
    </source>
</reference>
<reference evidence="1" key="1">
    <citation type="submission" date="2014-09" db="EMBL/GenBank/DDBJ databases">
        <authorList>
            <person name="Magalhaes I.L.F."/>
            <person name="Oliveira U."/>
            <person name="Santos F.R."/>
            <person name="Vidigal T.H.D.A."/>
            <person name="Brescovit A.D."/>
            <person name="Santos A.J."/>
        </authorList>
    </citation>
    <scope>NUCLEOTIDE SEQUENCE</scope>
    <source>
        <tissue evidence="1">Shoot tissue taken approximately 20 cm above the soil surface</tissue>
    </source>
</reference>
<evidence type="ECO:0000313" key="1">
    <source>
        <dbReference type="EMBL" id="JAD96174.1"/>
    </source>
</evidence>